<dbReference type="InterPro" id="IPR035684">
    <property type="entry name" value="ArgRS_core"/>
</dbReference>
<keyword evidence="10" id="KW-1133">Transmembrane helix</keyword>
<dbReference type="SUPFAM" id="SSF52374">
    <property type="entry name" value="Nucleotidylyl transferase"/>
    <property type="match status" value="1"/>
</dbReference>
<dbReference type="Pfam" id="PF05746">
    <property type="entry name" value="DALR_1"/>
    <property type="match status" value="1"/>
</dbReference>
<dbReference type="Proteomes" id="UP000053328">
    <property type="component" value="Unassembled WGS sequence"/>
</dbReference>
<keyword evidence="10" id="KW-0472">Membrane</keyword>
<dbReference type="PANTHER" id="PTHR11956">
    <property type="entry name" value="ARGINYL-TRNA SYNTHETASE"/>
    <property type="match status" value="1"/>
</dbReference>
<dbReference type="Gene3D" id="1.10.730.10">
    <property type="entry name" value="Isoleucyl-tRNA Synthetase, Domain 1"/>
    <property type="match status" value="1"/>
</dbReference>
<dbReference type="OrthoDB" id="68056at2759"/>
<dbReference type="HOGENOM" id="CLU_006406_6_0_1"/>
<comment type="catalytic activity">
    <reaction evidence="8">
        <text>tRNA(Arg) + L-arginine + ATP = L-arginyl-tRNA(Arg) + AMP + diphosphate</text>
        <dbReference type="Rhea" id="RHEA:20301"/>
        <dbReference type="Rhea" id="RHEA-COMP:9658"/>
        <dbReference type="Rhea" id="RHEA-COMP:9673"/>
        <dbReference type="ChEBI" id="CHEBI:30616"/>
        <dbReference type="ChEBI" id="CHEBI:32682"/>
        <dbReference type="ChEBI" id="CHEBI:33019"/>
        <dbReference type="ChEBI" id="CHEBI:78442"/>
        <dbReference type="ChEBI" id="CHEBI:78513"/>
        <dbReference type="ChEBI" id="CHEBI:456215"/>
        <dbReference type="EC" id="6.1.1.19"/>
    </reaction>
</comment>
<gene>
    <name evidence="12" type="ORF">PV08_01232</name>
</gene>
<sequence length="665" mass="74935">MATLTEGRLSALFHELGLEAWPSLSPNTDINHNPVEIYIRHLAEILVQVTGCDPQVALESIQWPVEDWDLVVALPRLRLEDIDGDNPAADLKQRVRCDVYSTYVLEDSWLTLQFPPSSLFANPVDDGIQLRFLFAPITLARILLSYILDRGTLYGSVAEDEVVGVAPPYSTVKKKLVVDFSSPNLGKEFDGNYLRSTIIGNHIASLYHELGWDVCKMNFLGDWGRNIGLLAVGWLRFGSEELFKSDPLKHLVDVFSQIDTLSRTALAEEKRAITADKEAFFRRMEDRDQEAVELCRKFRDACLQQYEEQYARLNITFDDYSGESLVRPETIAEIETALRDRNAYRQSEGAWVIDYESLGYRGSTTSIARYSDGTTTYLLRDIAAAVERYNQFSFDKMIYVVTSRQDSHFREVIAALEIIGQSDLAAKLQHVSFGRLKGLSRPEGSNGLQLKDIIDQCQGTVGQFLEANPEDLEELRGDTTNDVSGSLAAVGLMAQELSIRRGTTFNFDLHKMGDMDSHSGLSLHYWFTQVDCRLQGVIIDRAELENADYTIFEGEAYFDTLRVLIQFPGMVKTSVKNLESSVIINYLYRLTDVLSTIFENEVEGVGESSQQNMAQLAFFECVRQTLSNGMAMLGMVPLRMQVFLHLVAVMLLTQCLLVGSQKVLI</sequence>
<dbReference type="Pfam" id="PF00750">
    <property type="entry name" value="tRNA-synt_1d"/>
    <property type="match status" value="1"/>
</dbReference>
<dbReference type="GeneID" id="27328315"/>
<evidence type="ECO:0000256" key="1">
    <source>
        <dbReference type="ARBA" id="ARBA00005594"/>
    </source>
</evidence>
<evidence type="ECO:0000256" key="2">
    <source>
        <dbReference type="ARBA" id="ARBA00012837"/>
    </source>
</evidence>
<dbReference type="RefSeq" id="XP_016240871.1">
    <property type="nucleotide sequence ID" value="XM_016375595.1"/>
</dbReference>
<dbReference type="InterPro" id="IPR036695">
    <property type="entry name" value="Arg-tRNA-synth_N_sf"/>
</dbReference>
<dbReference type="GO" id="GO:0005739">
    <property type="term" value="C:mitochondrion"/>
    <property type="evidence" value="ECO:0007669"/>
    <property type="project" value="TreeGrafter"/>
</dbReference>
<dbReference type="EC" id="6.1.1.19" evidence="2"/>
<name>A0A0D2BQ80_9EURO</name>
<dbReference type="Gene3D" id="3.30.1360.70">
    <property type="entry name" value="Arginyl tRNA synthetase N-terminal domain"/>
    <property type="match status" value="1"/>
</dbReference>
<evidence type="ECO:0000256" key="9">
    <source>
        <dbReference type="RuleBase" id="RU363038"/>
    </source>
</evidence>
<dbReference type="VEuPathDB" id="FungiDB:PV08_01232"/>
<dbReference type="SUPFAM" id="SSF47323">
    <property type="entry name" value="Anticodon-binding domain of a subclass of class I aminoacyl-tRNA synthetases"/>
    <property type="match status" value="1"/>
</dbReference>
<evidence type="ECO:0000256" key="8">
    <source>
        <dbReference type="ARBA" id="ARBA00049339"/>
    </source>
</evidence>
<keyword evidence="5 9" id="KW-0067">ATP-binding</keyword>
<organism evidence="12 13">
    <name type="scientific">Exophiala spinifera</name>
    <dbReference type="NCBI Taxonomy" id="91928"/>
    <lineage>
        <taxon>Eukaryota</taxon>
        <taxon>Fungi</taxon>
        <taxon>Dikarya</taxon>
        <taxon>Ascomycota</taxon>
        <taxon>Pezizomycotina</taxon>
        <taxon>Eurotiomycetes</taxon>
        <taxon>Chaetothyriomycetidae</taxon>
        <taxon>Chaetothyriales</taxon>
        <taxon>Herpotrichiellaceae</taxon>
        <taxon>Exophiala</taxon>
    </lineage>
</organism>
<dbReference type="EMBL" id="KN847492">
    <property type="protein sequence ID" value="KIW20655.1"/>
    <property type="molecule type" value="Genomic_DNA"/>
</dbReference>
<evidence type="ECO:0000256" key="4">
    <source>
        <dbReference type="ARBA" id="ARBA00022741"/>
    </source>
</evidence>
<dbReference type="InterPro" id="IPR014729">
    <property type="entry name" value="Rossmann-like_a/b/a_fold"/>
</dbReference>
<keyword evidence="10" id="KW-0812">Transmembrane</keyword>
<evidence type="ECO:0000313" key="13">
    <source>
        <dbReference type="Proteomes" id="UP000053328"/>
    </source>
</evidence>
<evidence type="ECO:0000256" key="3">
    <source>
        <dbReference type="ARBA" id="ARBA00022598"/>
    </source>
</evidence>
<dbReference type="SMART" id="SM00836">
    <property type="entry name" value="DALR_1"/>
    <property type="match status" value="1"/>
</dbReference>
<dbReference type="PRINTS" id="PR01038">
    <property type="entry name" value="TRNASYNTHARG"/>
</dbReference>
<dbReference type="InterPro" id="IPR008909">
    <property type="entry name" value="DALR_anticod-bd"/>
</dbReference>
<evidence type="ECO:0000313" key="12">
    <source>
        <dbReference type="EMBL" id="KIW20655.1"/>
    </source>
</evidence>
<dbReference type="GO" id="GO:0032543">
    <property type="term" value="P:mitochondrial translation"/>
    <property type="evidence" value="ECO:0007669"/>
    <property type="project" value="TreeGrafter"/>
</dbReference>
<dbReference type="Gene3D" id="3.40.50.620">
    <property type="entry name" value="HUPs"/>
    <property type="match status" value="1"/>
</dbReference>
<accession>A0A0D2BQ80</accession>
<keyword evidence="7 9" id="KW-0030">Aminoacyl-tRNA synthetase</keyword>
<dbReference type="AlphaFoldDB" id="A0A0D2BQ80"/>
<evidence type="ECO:0000256" key="7">
    <source>
        <dbReference type="ARBA" id="ARBA00023146"/>
    </source>
</evidence>
<dbReference type="GO" id="GO:0006420">
    <property type="term" value="P:arginyl-tRNA aminoacylation"/>
    <property type="evidence" value="ECO:0007669"/>
    <property type="project" value="InterPro"/>
</dbReference>
<dbReference type="GO" id="GO:0005524">
    <property type="term" value="F:ATP binding"/>
    <property type="evidence" value="ECO:0007669"/>
    <property type="project" value="UniProtKB-KW"/>
</dbReference>
<dbReference type="InterPro" id="IPR009080">
    <property type="entry name" value="tRNAsynth_Ia_anticodon-bd"/>
</dbReference>
<dbReference type="STRING" id="91928.A0A0D2BQ80"/>
<dbReference type="InterPro" id="IPR001278">
    <property type="entry name" value="Arg-tRNA-ligase"/>
</dbReference>
<feature type="transmembrane region" description="Helical" evidence="10">
    <location>
        <begin position="642"/>
        <end position="659"/>
    </location>
</feature>
<reference evidence="12 13" key="1">
    <citation type="submission" date="2015-01" db="EMBL/GenBank/DDBJ databases">
        <title>The Genome Sequence of Exophiala spinifera CBS89968.</title>
        <authorList>
            <consortium name="The Broad Institute Genomics Platform"/>
            <person name="Cuomo C."/>
            <person name="de Hoog S."/>
            <person name="Gorbushina A."/>
            <person name="Stielow B."/>
            <person name="Teixiera M."/>
            <person name="Abouelleil A."/>
            <person name="Chapman S.B."/>
            <person name="Priest M."/>
            <person name="Young S.K."/>
            <person name="Wortman J."/>
            <person name="Nusbaum C."/>
            <person name="Birren B."/>
        </authorList>
    </citation>
    <scope>NUCLEOTIDE SEQUENCE [LARGE SCALE GENOMIC DNA]</scope>
    <source>
        <strain evidence="12 13">CBS 89968</strain>
    </source>
</reference>
<proteinExistence type="inferred from homology"/>
<keyword evidence="3 9" id="KW-0436">Ligase</keyword>
<evidence type="ECO:0000259" key="11">
    <source>
        <dbReference type="SMART" id="SM00836"/>
    </source>
</evidence>
<keyword evidence="4 9" id="KW-0547">Nucleotide-binding</keyword>
<keyword evidence="13" id="KW-1185">Reference proteome</keyword>
<dbReference type="GO" id="GO:0004814">
    <property type="term" value="F:arginine-tRNA ligase activity"/>
    <property type="evidence" value="ECO:0007669"/>
    <property type="project" value="UniProtKB-EC"/>
</dbReference>
<keyword evidence="6 9" id="KW-0648">Protein biosynthesis</keyword>
<feature type="domain" description="DALR anticodon binding" evidence="11">
    <location>
        <begin position="534"/>
        <end position="640"/>
    </location>
</feature>
<evidence type="ECO:0000256" key="10">
    <source>
        <dbReference type="SAM" id="Phobius"/>
    </source>
</evidence>
<protein>
    <recommendedName>
        <fullName evidence="2">arginine--tRNA ligase</fullName>
        <ecNumber evidence="2">6.1.1.19</ecNumber>
    </recommendedName>
</protein>
<comment type="similarity">
    <text evidence="1 9">Belongs to the class-I aminoacyl-tRNA synthetase family.</text>
</comment>
<evidence type="ECO:0000256" key="6">
    <source>
        <dbReference type="ARBA" id="ARBA00022917"/>
    </source>
</evidence>
<dbReference type="PANTHER" id="PTHR11956:SF11">
    <property type="entry name" value="ARGININE--TRNA LIGASE, MITOCHONDRIAL-RELATED"/>
    <property type="match status" value="1"/>
</dbReference>
<evidence type="ECO:0000256" key="5">
    <source>
        <dbReference type="ARBA" id="ARBA00022840"/>
    </source>
</evidence>